<comment type="caution">
    <text evidence="6">The sequence shown here is derived from an EMBL/GenBank/DDBJ whole genome shotgun (WGS) entry which is preliminary data.</text>
</comment>
<dbReference type="RefSeq" id="WP_067423432.1">
    <property type="nucleotide sequence ID" value="NZ_LZEX01000012.1"/>
</dbReference>
<evidence type="ECO:0000313" key="7">
    <source>
        <dbReference type="Proteomes" id="UP000092247"/>
    </source>
</evidence>
<dbReference type="GO" id="GO:0009231">
    <property type="term" value="P:riboflavin biosynthetic process"/>
    <property type="evidence" value="ECO:0007669"/>
    <property type="project" value="TreeGrafter"/>
</dbReference>
<dbReference type="Pfam" id="PF02633">
    <property type="entry name" value="Creatininase"/>
    <property type="match status" value="1"/>
</dbReference>
<evidence type="ECO:0000256" key="3">
    <source>
        <dbReference type="ARBA" id="ARBA00022801"/>
    </source>
</evidence>
<reference evidence="6 7" key="1">
    <citation type="submission" date="2016-06" db="EMBL/GenBank/DDBJ databases">
        <authorList>
            <person name="Kjaerup R.B."/>
            <person name="Dalgaard T.S."/>
            <person name="Juul-Madsen H.R."/>
        </authorList>
    </citation>
    <scope>NUCLEOTIDE SEQUENCE [LARGE SCALE GENOMIC DNA]</scope>
    <source>
        <strain evidence="6 7">GCSL-Mp3</strain>
    </source>
</reference>
<protein>
    <submittedName>
        <fullName evidence="6">Creatininase</fullName>
    </submittedName>
</protein>
<comment type="similarity">
    <text evidence="5">Belongs to the creatininase superfamily.</text>
</comment>
<dbReference type="InterPro" id="IPR024087">
    <property type="entry name" value="Creatininase-like_sf"/>
</dbReference>
<dbReference type="SUPFAM" id="SSF102215">
    <property type="entry name" value="Creatininase"/>
    <property type="match status" value="1"/>
</dbReference>
<dbReference type="AlphaFoldDB" id="A0A1B8HE94"/>
<name>A0A1B8HE94_9GAMM</name>
<evidence type="ECO:0000256" key="4">
    <source>
        <dbReference type="ARBA" id="ARBA00022833"/>
    </source>
</evidence>
<keyword evidence="2" id="KW-0479">Metal-binding</keyword>
<accession>A0A1B8HE94</accession>
<evidence type="ECO:0000256" key="1">
    <source>
        <dbReference type="ARBA" id="ARBA00001947"/>
    </source>
</evidence>
<keyword evidence="4" id="KW-0862">Zinc</keyword>
<dbReference type="EMBL" id="LZEX01000012">
    <property type="protein sequence ID" value="OBU07381.1"/>
    <property type="molecule type" value="Genomic_DNA"/>
</dbReference>
<dbReference type="GO" id="GO:0046872">
    <property type="term" value="F:metal ion binding"/>
    <property type="evidence" value="ECO:0007669"/>
    <property type="project" value="UniProtKB-KW"/>
</dbReference>
<proteinExistence type="inferred from homology"/>
<dbReference type="InterPro" id="IPR003785">
    <property type="entry name" value="Creatininase/forma_Hydrolase"/>
</dbReference>
<dbReference type="PANTHER" id="PTHR35005">
    <property type="entry name" value="3-DEHYDRO-SCYLLO-INOSOSE HYDROLASE"/>
    <property type="match status" value="1"/>
</dbReference>
<dbReference type="Proteomes" id="UP000092247">
    <property type="component" value="Unassembled WGS sequence"/>
</dbReference>
<organism evidence="6 7">
    <name type="scientific">Morganella psychrotolerans</name>
    <dbReference type="NCBI Taxonomy" id="368603"/>
    <lineage>
        <taxon>Bacteria</taxon>
        <taxon>Pseudomonadati</taxon>
        <taxon>Pseudomonadota</taxon>
        <taxon>Gammaproteobacteria</taxon>
        <taxon>Enterobacterales</taxon>
        <taxon>Morganellaceae</taxon>
        <taxon>Morganella</taxon>
    </lineage>
</organism>
<comment type="cofactor">
    <cofactor evidence="1">
        <name>Zn(2+)</name>
        <dbReference type="ChEBI" id="CHEBI:29105"/>
    </cofactor>
</comment>
<keyword evidence="3" id="KW-0378">Hydrolase</keyword>
<dbReference type="GO" id="GO:0016811">
    <property type="term" value="F:hydrolase activity, acting on carbon-nitrogen (but not peptide) bonds, in linear amides"/>
    <property type="evidence" value="ECO:0007669"/>
    <property type="project" value="TreeGrafter"/>
</dbReference>
<dbReference type="Gene3D" id="3.40.50.10310">
    <property type="entry name" value="Creatininase"/>
    <property type="match status" value="1"/>
</dbReference>
<evidence type="ECO:0000256" key="5">
    <source>
        <dbReference type="ARBA" id="ARBA00024029"/>
    </source>
</evidence>
<evidence type="ECO:0000256" key="2">
    <source>
        <dbReference type="ARBA" id="ARBA00022723"/>
    </source>
</evidence>
<dbReference type="PANTHER" id="PTHR35005:SF1">
    <property type="entry name" value="2-AMINO-5-FORMYLAMINO-6-RIBOSYLAMINOPYRIMIDIN-4(3H)-ONE 5'-MONOPHOSPHATE DEFORMYLASE"/>
    <property type="match status" value="1"/>
</dbReference>
<sequence>MKKVVLNEFNTEELKTLFDNGQIDSAITVFGSCESHGPHLPLGPDLFVPEAVAKRAAQRLSRTIVVPGMPFGTSAHYNGTPMAINIRFETVIAIAEDMFESLIQYGIKHIFVFNGHDGNIPSLDIAQRNVKARHKDVVFAFLPAWWSVVGSRLGDHFFREWNGLGHGGEGESSITAAVCPDLCDLSKAVRQMPEDSIRHGDNVQIMWDITEVSVTGATGDPTYASIEKGEKMLDALTDLVVESIEALEKTNWNYDLRTK</sequence>
<evidence type="ECO:0000313" key="6">
    <source>
        <dbReference type="EMBL" id="OBU07381.1"/>
    </source>
</evidence>
<dbReference type="STRING" id="368603.AYY16_07215"/>
<gene>
    <name evidence="6" type="ORF">AYY17_05090</name>
</gene>